<proteinExistence type="predicted"/>
<evidence type="ECO:0000313" key="8">
    <source>
        <dbReference type="EMBL" id="CDS16032.1"/>
    </source>
</evidence>
<reference evidence="8 9" key="1">
    <citation type="journal article" date="2013" name="Nature">
        <title>The genomes of four tapeworm species reveal adaptations to parasitism.</title>
        <authorList>
            <person name="Tsai I.J."/>
            <person name="Zarowiecki M."/>
            <person name="Holroyd N."/>
            <person name="Garciarrubio A."/>
            <person name="Sanchez-Flores A."/>
            <person name="Brooks K.L."/>
            <person name="Tracey A."/>
            <person name="Bobes R.J."/>
            <person name="Fragoso G."/>
            <person name="Sciutto E."/>
            <person name="Aslett M."/>
            <person name="Beasley H."/>
            <person name="Bennett H.M."/>
            <person name="Cai J."/>
            <person name="Camicia F."/>
            <person name="Clark R."/>
            <person name="Cucher M."/>
            <person name="De Silva N."/>
            <person name="Day T.A."/>
            <person name="Deplazes P."/>
            <person name="Estrada K."/>
            <person name="Fernandez C."/>
            <person name="Holland P.W."/>
            <person name="Hou J."/>
            <person name="Hu S."/>
            <person name="Huckvale T."/>
            <person name="Hung S.S."/>
            <person name="Kamenetzky L."/>
            <person name="Keane J.A."/>
            <person name="Kiss F."/>
            <person name="Koziol U."/>
            <person name="Lambert O."/>
            <person name="Liu K."/>
            <person name="Luo X."/>
            <person name="Luo Y."/>
            <person name="Macchiaroli N."/>
            <person name="Nichol S."/>
            <person name="Paps J."/>
            <person name="Parkinson J."/>
            <person name="Pouchkina-Stantcheva N."/>
            <person name="Riddiford N."/>
            <person name="Rosenzvit M."/>
            <person name="Salinas G."/>
            <person name="Wasmuth J.D."/>
            <person name="Zamanian M."/>
            <person name="Zheng Y."/>
            <person name="Cai X."/>
            <person name="Soberon X."/>
            <person name="Olson P.D."/>
            <person name="Laclette J.P."/>
            <person name="Brehm K."/>
            <person name="Berriman M."/>
            <person name="Garciarrubio A."/>
            <person name="Bobes R.J."/>
            <person name="Fragoso G."/>
            <person name="Sanchez-Flores A."/>
            <person name="Estrada K."/>
            <person name="Cevallos M.A."/>
            <person name="Morett E."/>
            <person name="Gonzalez V."/>
            <person name="Portillo T."/>
            <person name="Ochoa-Leyva A."/>
            <person name="Jose M.V."/>
            <person name="Sciutto E."/>
            <person name="Landa A."/>
            <person name="Jimenez L."/>
            <person name="Valdes V."/>
            <person name="Carrero J.C."/>
            <person name="Larralde C."/>
            <person name="Morales-Montor J."/>
            <person name="Limon-Lason J."/>
            <person name="Soberon X."/>
            <person name="Laclette J.P."/>
        </authorList>
    </citation>
    <scope>NUCLEOTIDE SEQUENCE [LARGE SCALE GENOMIC DNA]</scope>
</reference>
<dbReference type="WBParaSite" id="EgrG_000844500">
    <property type="protein sequence ID" value="EgrG_000844500"/>
    <property type="gene ID" value="EgrG_000844500"/>
</dbReference>
<name>A0A068WEH6_ECHGR</name>
<protein>
    <recommendedName>
        <fullName evidence="6">U6 snRNA phosphodiesterase 1</fullName>
    </recommendedName>
    <alternativeName>
        <fullName evidence="7">3'-5' RNA exonuclease USB1</fullName>
    </alternativeName>
</protein>
<dbReference type="OrthoDB" id="111250at2759"/>
<evidence type="ECO:0000256" key="3">
    <source>
        <dbReference type="ARBA" id="ARBA00023239"/>
    </source>
</evidence>
<dbReference type="GO" id="GO:0034477">
    <property type="term" value="P:U6 snRNA 3'-end processing"/>
    <property type="evidence" value="ECO:0007669"/>
    <property type="project" value="InterPro"/>
</dbReference>
<dbReference type="GO" id="GO:0000175">
    <property type="term" value="F:3'-5'-RNA exonuclease activity"/>
    <property type="evidence" value="ECO:0007669"/>
    <property type="project" value="TreeGrafter"/>
</dbReference>
<keyword evidence="3" id="KW-0456">Lyase</keyword>
<evidence type="ECO:0000313" key="9">
    <source>
        <dbReference type="Proteomes" id="UP000492820"/>
    </source>
</evidence>
<evidence type="ECO:0000256" key="5">
    <source>
        <dbReference type="ARBA" id="ARBA00029300"/>
    </source>
</evidence>
<evidence type="ECO:0000256" key="1">
    <source>
        <dbReference type="ARBA" id="ARBA00022722"/>
    </source>
</evidence>
<dbReference type="Pfam" id="PF09749">
    <property type="entry name" value="HVSL"/>
    <property type="match status" value="1"/>
</dbReference>
<dbReference type="GO" id="GO:0005634">
    <property type="term" value="C:nucleus"/>
    <property type="evidence" value="ECO:0007669"/>
    <property type="project" value="TreeGrafter"/>
</dbReference>
<evidence type="ECO:0000256" key="2">
    <source>
        <dbReference type="ARBA" id="ARBA00022801"/>
    </source>
</evidence>
<dbReference type="EMBL" id="LK028576">
    <property type="protein sequence ID" value="CDS16032.1"/>
    <property type="molecule type" value="Genomic_DNA"/>
</dbReference>
<dbReference type="AlphaFoldDB" id="A0A068WEH6"/>
<dbReference type="PANTHER" id="PTHR13522">
    <property type="entry name" value="U6 SNRNA PHOSPHODIESTERASE 1"/>
    <property type="match status" value="1"/>
</dbReference>
<dbReference type="Gene3D" id="3.90.1140.10">
    <property type="entry name" value="Cyclic phosphodiesterase"/>
    <property type="match status" value="1"/>
</dbReference>
<keyword evidence="2" id="KW-0378">Hydrolase</keyword>
<gene>
    <name evidence="8" type="ORF">EgrG_000844500</name>
</gene>
<reference evidence="8" key="2">
    <citation type="submission" date="2014-06" db="EMBL/GenBank/DDBJ databases">
        <authorList>
            <person name="Aslett M."/>
        </authorList>
    </citation>
    <scope>NUCLEOTIDE SEQUENCE</scope>
</reference>
<dbReference type="Proteomes" id="UP000492820">
    <property type="component" value="Unassembled WGS sequence"/>
</dbReference>
<evidence type="ECO:0000313" key="10">
    <source>
        <dbReference type="WBParaSite" id="EgrG_000844500"/>
    </source>
</evidence>
<accession>A0A068WEH6</accession>
<reference evidence="10" key="3">
    <citation type="submission" date="2020-10" db="UniProtKB">
        <authorList>
            <consortium name="WormBaseParasite"/>
        </authorList>
    </citation>
    <scope>IDENTIFICATION</scope>
</reference>
<evidence type="ECO:0000256" key="6">
    <source>
        <dbReference type="ARBA" id="ARBA00029543"/>
    </source>
</evidence>
<comment type="catalytic activity">
    <reaction evidence="5">
        <text>a 3'-end uridylyl-uridine-RNA = a 3'-end 2',3'-cyclophospho-uridine-RNA + uridine</text>
        <dbReference type="Rhea" id="RHEA:46052"/>
        <dbReference type="Rhea" id="RHEA-COMP:17384"/>
        <dbReference type="Rhea" id="RHEA-COMP:17385"/>
        <dbReference type="ChEBI" id="CHEBI:16704"/>
        <dbReference type="ChEBI" id="CHEBI:85643"/>
        <dbReference type="ChEBI" id="CHEBI:85644"/>
    </reaction>
    <physiologicalReaction direction="left-to-right" evidence="5">
        <dbReference type="Rhea" id="RHEA:46053"/>
    </physiologicalReaction>
</comment>
<evidence type="ECO:0000256" key="7">
    <source>
        <dbReference type="ARBA" id="ARBA00030030"/>
    </source>
</evidence>
<keyword evidence="1" id="KW-0540">Nuclease</keyword>
<keyword evidence="4" id="KW-0539">Nucleus</keyword>
<organism evidence="8">
    <name type="scientific">Echinococcus granulosus</name>
    <name type="common">Hydatid tapeworm</name>
    <dbReference type="NCBI Taxonomy" id="6210"/>
    <lineage>
        <taxon>Eukaryota</taxon>
        <taxon>Metazoa</taxon>
        <taxon>Spiralia</taxon>
        <taxon>Lophotrochozoa</taxon>
        <taxon>Platyhelminthes</taxon>
        <taxon>Cestoda</taxon>
        <taxon>Eucestoda</taxon>
        <taxon>Cyclophyllidea</taxon>
        <taxon>Taeniidae</taxon>
        <taxon>Echinococcus</taxon>
        <taxon>Echinococcus granulosus group</taxon>
    </lineage>
</organism>
<sequence length="205" mass="22989">MALVGYSSSEDEDGCKDKEHSVLPSFTYDVEGDRVRFAESGRKSHSDGRVRGFAHKHGNWATCVFLPASAPLELFFGVLLNNIDTTLSRCEQHFHPCEDFHLSVTKTWPILHHWIVGFTEAVRGIAATHQRPCITLGEAVFLVNDERTRLSWCLGDVENIVSPNWKKTCLTSMDDFISSQAPLEGFELSGLALKIGGYRYQFPLV</sequence>
<evidence type="ECO:0000256" key="4">
    <source>
        <dbReference type="ARBA" id="ARBA00023242"/>
    </source>
</evidence>
<dbReference type="GO" id="GO:0016829">
    <property type="term" value="F:lyase activity"/>
    <property type="evidence" value="ECO:0007669"/>
    <property type="project" value="UniProtKB-KW"/>
</dbReference>
<dbReference type="PANTHER" id="PTHR13522:SF3">
    <property type="entry name" value="U6 SNRNA PHOSPHODIESTERASE 1"/>
    <property type="match status" value="1"/>
</dbReference>
<dbReference type="InterPro" id="IPR027521">
    <property type="entry name" value="Usb1"/>
</dbReference>